<comment type="caution">
    <text evidence="2">The sequence shown here is derived from an EMBL/GenBank/DDBJ whole genome shotgun (WGS) entry which is preliminary data.</text>
</comment>
<dbReference type="Gene3D" id="1.10.10.2520">
    <property type="entry name" value="Cell wall hydrolase SleB, domain 1"/>
    <property type="match status" value="1"/>
</dbReference>
<feature type="domain" description="LysM" evidence="1">
    <location>
        <begin position="35"/>
        <end position="78"/>
    </location>
</feature>
<sequence length="454" mass="48382">MAGAILLTTIGIGTFSSKSASAAMNQTTQQQANNISYIVVNGDTLSAIAARFGTSVEAIKQLNKLSSDFLRIGQTLTIPSSPSEIPLEQSTSNTYLVVSGDTLSAIAKTNGTTVEAIKQLNSLSSDFLRIGQTLTIPNGTNTSNTSNTSNKHLVVSGDTLSALANNNGTTVEAIKQLNNLSSDFLRIGQELLIPMDQNTNIISTSSHLYTVVSGDSLSSIAKDHGTTVNAIKQANGLSNDFIRIDQTLTIPTETNDLTVNDSVKSNSTIYQVVSGDTLSGIAAQTGTTVGAIKMLNQLNSDFLRIGQELRIPTATTTVTPSTNSPKETITAVNQEDLEWLAKMIYSEARGESLEGQIAVGAVIMNRVESPLFPNTVKEVLFQISNGHYQFTPAQTGSINTATPNNQNREAALRALNGEDPTNGSLYFYNPNKTSSVWLKSRTVSTTIGNHTFAY</sequence>
<keyword evidence="3" id="KW-1185">Reference proteome</keyword>
<dbReference type="PANTHER" id="PTHR33734">
    <property type="entry name" value="LYSM DOMAIN-CONTAINING GPI-ANCHORED PROTEIN 2"/>
    <property type="match status" value="1"/>
</dbReference>
<dbReference type="Gene3D" id="6.20.240.60">
    <property type="match status" value="1"/>
</dbReference>
<reference evidence="2 3" key="1">
    <citation type="submission" date="2020-02" db="EMBL/GenBank/DDBJ databases">
        <title>Bacillus aquiflavi sp. nov., isolated from yellow water of strong flavor Chinese baijiu in Yibin region of China.</title>
        <authorList>
            <person name="Xie J."/>
        </authorList>
    </citation>
    <scope>NUCLEOTIDE SEQUENCE [LARGE SCALE GENOMIC DNA]</scope>
    <source>
        <strain evidence="2 3">SA4</strain>
    </source>
</reference>
<dbReference type="PROSITE" id="PS51782">
    <property type="entry name" value="LYSM"/>
    <property type="match status" value="5"/>
</dbReference>
<dbReference type="InterPro" id="IPR018392">
    <property type="entry name" value="LysM"/>
</dbReference>
<dbReference type="InterPro" id="IPR011105">
    <property type="entry name" value="Cell_wall_hydrolase_SleB"/>
</dbReference>
<dbReference type="InterPro" id="IPR042047">
    <property type="entry name" value="SleB_dom1"/>
</dbReference>
<dbReference type="Proteomes" id="UP000481043">
    <property type="component" value="Unassembled WGS sequence"/>
</dbReference>
<protein>
    <submittedName>
        <fullName evidence="2">LysM peptidoglycan-binding domain-containing protein</fullName>
    </submittedName>
</protein>
<dbReference type="Pfam" id="PF07486">
    <property type="entry name" value="Hydrolase_2"/>
    <property type="match status" value="1"/>
</dbReference>
<name>A0A6M0Q9S7_9BACI</name>
<evidence type="ECO:0000259" key="1">
    <source>
        <dbReference type="PROSITE" id="PS51782"/>
    </source>
</evidence>
<accession>A0A6M0Q9S7</accession>
<dbReference type="CDD" id="cd00118">
    <property type="entry name" value="LysM"/>
    <property type="match status" value="5"/>
</dbReference>
<feature type="domain" description="LysM" evidence="1">
    <location>
        <begin position="93"/>
        <end position="136"/>
    </location>
</feature>
<evidence type="ECO:0000313" key="2">
    <source>
        <dbReference type="EMBL" id="NEY72479.1"/>
    </source>
</evidence>
<feature type="domain" description="LysM" evidence="1">
    <location>
        <begin position="150"/>
        <end position="193"/>
    </location>
</feature>
<dbReference type="EMBL" id="JAAIWM010000004">
    <property type="protein sequence ID" value="NEY72479.1"/>
    <property type="molecule type" value="Genomic_DNA"/>
</dbReference>
<dbReference type="Gene3D" id="3.10.350.10">
    <property type="entry name" value="LysM domain"/>
    <property type="match status" value="5"/>
</dbReference>
<dbReference type="InterPro" id="IPR036779">
    <property type="entry name" value="LysM_dom_sf"/>
</dbReference>
<dbReference type="GO" id="GO:0016787">
    <property type="term" value="F:hydrolase activity"/>
    <property type="evidence" value="ECO:0007669"/>
    <property type="project" value="InterPro"/>
</dbReference>
<dbReference type="SUPFAM" id="SSF54106">
    <property type="entry name" value="LysM domain"/>
    <property type="match status" value="5"/>
</dbReference>
<gene>
    <name evidence="2" type="ORF">G4D63_12150</name>
</gene>
<proteinExistence type="predicted"/>
<dbReference type="GO" id="GO:0008932">
    <property type="term" value="F:lytic endotransglycosylase activity"/>
    <property type="evidence" value="ECO:0007669"/>
    <property type="project" value="TreeGrafter"/>
</dbReference>
<feature type="domain" description="LysM" evidence="1">
    <location>
        <begin position="268"/>
        <end position="311"/>
    </location>
</feature>
<dbReference type="SMART" id="SM00257">
    <property type="entry name" value="LysM"/>
    <property type="match status" value="5"/>
</dbReference>
<evidence type="ECO:0000313" key="3">
    <source>
        <dbReference type="Proteomes" id="UP000481043"/>
    </source>
</evidence>
<feature type="domain" description="LysM" evidence="1">
    <location>
        <begin position="207"/>
        <end position="250"/>
    </location>
</feature>
<organism evidence="2 3">
    <name type="scientific">Bacillus mesophilus</name>
    <dbReference type="NCBI Taxonomy" id="1808955"/>
    <lineage>
        <taxon>Bacteria</taxon>
        <taxon>Bacillati</taxon>
        <taxon>Bacillota</taxon>
        <taxon>Bacilli</taxon>
        <taxon>Bacillales</taxon>
        <taxon>Bacillaceae</taxon>
        <taxon>Bacillus</taxon>
    </lineage>
</organism>
<dbReference type="Pfam" id="PF01476">
    <property type="entry name" value="LysM"/>
    <property type="match status" value="5"/>
</dbReference>
<dbReference type="AlphaFoldDB" id="A0A6M0Q9S7"/>
<dbReference type="PANTHER" id="PTHR33734:SF22">
    <property type="entry name" value="MEMBRANE-BOUND LYTIC MUREIN TRANSGLYCOSYLASE D"/>
    <property type="match status" value="1"/>
</dbReference>